<dbReference type="Gramene" id="KCW88430">
    <property type="protein sequence ID" value="KCW88430"/>
    <property type="gene ID" value="EUGRSUZ_A00816"/>
</dbReference>
<proteinExistence type="predicted"/>
<gene>
    <name evidence="1" type="ORF">EUGRSUZ_A00816</name>
</gene>
<dbReference type="AlphaFoldDB" id="A0A059DE00"/>
<organism evidence="1">
    <name type="scientific">Eucalyptus grandis</name>
    <name type="common">Flooded gum</name>
    <dbReference type="NCBI Taxonomy" id="71139"/>
    <lineage>
        <taxon>Eukaryota</taxon>
        <taxon>Viridiplantae</taxon>
        <taxon>Streptophyta</taxon>
        <taxon>Embryophyta</taxon>
        <taxon>Tracheophyta</taxon>
        <taxon>Spermatophyta</taxon>
        <taxon>Magnoliopsida</taxon>
        <taxon>eudicotyledons</taxon>
        <taxon>Gunneridae</taxon>
        <taxon>Pentapetalae</taxon>
        <taxon>rosids</taxon>
        <taxon>malvids</taxon>
        <taxon>Myrtales</taxon>
        <taxon>Myrtaceae</taxon>
        <taxon>Myrtoideae</taxon>
        <taxon>Eucalypteae</taxon>
        <taxon>Eucalyptus</taxon>
    </lineage>
</organism>
<evidence type="ECO:0000313" key="1">
    <source>
        <dbReference type="EMBL" id="KCW88430.1"/>
    </source>
</evidence>
<sequence>MSLTLVLQSEVVHFQKASSFVYQNRARRIESQFSRARNWTERSNETGGGMLSLSLPRPTHPWGIVWVKPLQECPDQQSPPSRCLDQWTIRSSYLSLISLTLHASEARAIRVCENLKDPRFVHA</sequence>
<name>A0A059DE00_EUCGR</name>
<protein>
    <submittedName>
        <fullName evidence="1">Uncharacterized protein</fullName>
    </submittedName>
</protein>
<accession>A0A059DE00</accession>
<reference evidence="1" key="1">
    <citation type="submission" date="2013-07" db="EMBL/GenBank/DDBJ databases">
        <title>The genome of Eucalyptus grandis.</title>
        <authorList>
            <person name="Schmutz J."/>
            <person name="Hayes R."/>
            <person name="Myburg A."/>
            <person name="Tuskan G."/>
            <person name="Grattapaglia D."/>
            <person name="Rokhsar D.S."/>
        </authorList>
    </citation>
    <scope>NUCLEOTIDE SEQUENCE</scope>
    <source>
        <tissue evidence="1">Leaf extractions</tissue>
    </source>
</reference>
<dbReference type="InParanoid" id="A0A059DE00"/>
<dbReference type="EMBL" id="KK198753">
    <property type="protein sequence ID" value="KCW88430.1"/>
    <property type="molecule type" value="Genomic_DNA"/>
</dbReference>